<gene>
    <name evidence="3" type="ORF">KFL_001480140</name>
</gene>
<feature type="compositionally biased region" description="Acidic residues" evidence="1">
    <location>
        <begin position="1131"/>
        <end position="1140"/>
    </location>
</feature>
<dbReference type="InterPro" id="IPR013989">
    <property type="entry name" value="Dev_and_cell_death_domain"/>
</dbReference>
<feature type="compositionally biased region" description="Basic and acidic residues" evidence="1">
    <location>
        <begin position="580"/>
        <end position="619"/>
    </location>
</feature>
<feature type="compositionally biased region" description="Basic and acidic residues" evidence="1">
    <location>
        <begin position="400"/>
        <end position="420"/>
    </location>
</feature>
<name>A0A1Y1HXS5_KLENI</name>
<dbReference type="EMBL" id="DF237097">
    <property type="protein sequence ID" value="GAQ83445.1"/>
    <property type="molecule type" value="Genomic_DNA"/>
</dbReference>
<feature type="compositionally biased region" description="Basic and acidic residues" evidence="1">
    <location>
        <begin position="696"/>
        <end position="742"/>
    </location>
</feature>
<feature type="compositionally biased region" description="Basic and acidic residues" evidence="1">
    <location>
        <begin position="1097"/>
        <end position="1108"/>
    </location>
</feature>
<feature type="compositionally biased region" description="Low complexity" evidence="1">
    <location>
        <begin position="994"/>
        <end position="1003"/>
    </location>
</feature>
<dbReference type="Proteomes" id="UP000054558">
    <property type="component" value="Unassembled WGS sequence"/>
</dbReference>
<feature type="compositionally biased region" description="Basic and acidic residues" evidence="1">
    <location>
        <begin position="888"/>
        <end position="919"/>
    </location>
</feature>
<dbReference type="Pfam" id="PF10539">
    <property type="entry name" value="Dev_Cell_Death"/>
    <property type="match status" value="1"/>
</dbReference>
<evidence type="ECO:0000256" key="1">
    <source>
        <dbReference type="SAM" id="MobiDB-lite"/>
    </source>
</evidence>
<dbReference type="AlphaFoldDB" id="A0A1Y1HXS5"/>
<feature type="compositionally biased region" description="Polar residues" evidence="1">
    <location>
        <begin position="921"/>
        <end position="933"/>
    </location>
</feature>
<evidence type="ECO:0000313" key="3">
    <source>
        <dbReference type="EMBL" id="GAQ83445.1"/>
    </source>
</evidence>
<feature type="compositionally biased region" description="Basic and acidic residues" evidence="1">
    <location>
        <begin position="751"/>
        <end position="790"/>
    </location>
</feature>
<feature type="compositionally biased region" description="Gly residues" evidence="1">
    <location>
        <begin position="479"/>
        <end position="498"/>
    </location>
</feature>
<proteinExistence type="predicted"/>
<dbReference type="PANTHER" id="PTHR46444:SF19">
    <property type="entry name" value="OS02G0745600 PROTEIN"/>
    <property type="match status" value="1"/>
</dbReference>
<dbReference type="SMART" id="SM00767">
    <property type="entry name" value="DCD"/>
    <property type="match status" value="1"/>
</dbReference>
<accession>A0A1Y1HXS5</accession>
<dbReference type="OrthoDB" id="1928633at2759"/>
<dbReference type="PROSITE" id="PS51222">
    <property type="entry name" value="DCD"/>
    <property type="match status" value="1"/>
</dbReference>
<feature type="region of interest" description="Disordered" evidence="1">
    <location>
        <begin position="227"/>
        <end position="250"/>
    </location>
</feature>
<evidence type="ECO:0000259" key="2">
    <source>
        <dbReference type="PROSITE" id="PS51222"/>
    </source>
</evidence>
<organism evidence="3 4">
    <name type="scientific">Klebsormidium nitens</name>
    <name type="common">Green alga</name>
    <name type="synonym">Ulothrix nitens</name>
    <dbReference type="NCBI Taxonomy" id="105231"/>
    <lineage>
        <taxon>Eukaryota</taxon>
        <taxon>Viridiplantae</taxon>
        <taxon>Streptophyta</taxon>
        <taxon>Klebsormidiophyceae</taxon>
        <taxon>Klebsormidiales</taxon>
        <taxon>Klebsormidiaceae</taxon>
        <taxon>Klebsormidium</taxon>
    </lineage>
</organism>
<feature type="compositionally biased region" description="Low complexity" evidence="1">
    <location>
        <begin position="1112"/>
        <end position="1128"/>
    </location>
</feature>
<feature type="compositionally biased region" description="Basic and acidic residues" evidence="1">
    <location>
        <begin position="807"/>
        <end position="832"/>
    </location>
</feature>
<feature type="region of interest" description="Disordered" evidence="1">
    <location>
        <begin position="1071"/>
        <end position="1140"/>
    </location>
</feature>
<feature type="region of interest" description="Disordered" evidence="1">
    <location>
        <begin position="108"/>
        <end position="138"/>
    </location>
</feature>
<sequence length="1182" mass="125099">MSQSGLVLRIAPGTTLFLFNFETKNLHGIFEATSPGGLDLDPSAFKARSSAGFPAQVWVRLRHDCTPLHESVFKDAIRANYFSPTKFSFELSVDQVSRLLHLYSVTQPEAASHHPPSTPYHQQQEVPPGTETYPHSTYGSTPSAYDTPPAAHEHAPAAYAEAPPAYIIVHPEPSSTGGYEAASTYPPGTSYYLNQDGPPGYEQMQLQAVQSDAQYGYHSSGYESYYSQGGYGARSQQNPGPSSPVPQPPVARTDLRTVLVMKHSAERQRAERGQSESGELERSSDSPEQGEGRQSEEERVEELERGTESPEPRRRSIFERLGDADSARSVRSGSGTPSDGPRAVLVRGGNQISGSGLGHEAFPRGSNRSLETDGSGGEGGEATREGKRTQKVSPVSSRLSLREETGQRREERKAADERSRMRQQSPNTAAVQGRMVTGSGHGGHVSGGSRAAASEDLKQGGGVVRLQPATMGDILRGKASGGVTGGRGDGNGLGGKQGGAADSGLKGSEGGKVSRGVAQSGGERGAIGVRKRALEEGEIASEGSEGAAGERKVTGGGVAGGRKMTGEKAGGLEGSRFQKRGREEGRAERGEEAKKAKRGDGTGEGRGRADGEKKGEKNEIAAGGLGTVKDREKPTLKVSGGEGRLRDDSRRADGSEVRERERMPTGLQEEPDRKEAQAVLARPLDGGKGNGVTNKSGERATVPRERDDRPAPRQDDKRRTDGGRDAGKGSEVDKSLQRDARRSPSPRGRGRQVERGADRPAQRDARRTPSRPVRERQVERNVRKPLDRGGRRSPRASSPDVSRPHLRGRDTERERQTERERRREFDDRRREGGPGGARSHQQSAGRRPEGEAGARAPGGTPSDPGKGATSARHGHESGRESGQAGKGLYDRELERRRSEKGHSEVVRPRSAEGKREGESQARGNGSKGPSNAASPGAGKDLAGQGRASGSLPRGVVFKPPRDCEVGKAPVEGRGVGKESGLPSEASSPQERNAKPAAEPVAAPKSEDRGTGAMSGVREVDSVAEWRGLVEIEAKRSNGTVEGAVDKSGGLSGRLEKPAMPAELATGGRKVLAAETEQPDAREEAAAPVGGSASEQVHAGKVEETEEVPRGLSGEAASAAGVGVSAVGEGENGADENVGELLGDDLGADFLQLEMDVDEPLPEPEPARKASITPFFLTLSETF</sequence>
<feature type="compositionally biased region" description="Basic and acidic residues" evidence="1">
    <location>
        <begin position="643"/>
        <end position="663"/>
    </location>
</feature>
<feature type="compositionally biased region" description="Basic and acidic residues" evidence="1">
    <location>
        <begin position="263"/>
        <end position="328"/>
    </location>
</feature>
<protein>
    <recommendedName>
        <fullName evidence="2">DCD domain-containing protein</fullName>
    </recommendedName>
</protein>
<evidence type="ECO:0000313" key="4">
    <source>
        <dbReference type="Proteomes" id="UP000054558"/>
    </source>
</evidence>
<dbReference type="OMA" id="QNREKGA"/>
<dbReference type="PANTHER" id="PTHR46444">
    <property type="entry name" value="DCD (DEVELOPMENT AND CELL DEATH) DOMAIN PROTEIN-RELATED"/>
    <property type="match status" value="1"/>
</dbReference>
<keyword evidence="4" id="KW-1185">Reference proteome</keyword>
<feature type="region of interest" description="Disordered" evidence="1">
    <location>
        <begin position="263"/>
        <end position="1018"/>
    </location>
</feature>
<reference evidence="3 4" key="1">
    <citation type="journal article" date="2014" name="Nat. Commun.">
        <title>Klebsormidium flaccidum genome reveals primary factors for plant terrestrial adaptation.</title>
        <authorList>
            <person name="Hori K."/>
            <person name="Maruyama F."/>
            <person name="Fujisawa T."/>
            <person name="Togashi T."/>
            <person name="Yamamoto N."/>
            <person name="Seo M."/>
            <person name="Sato S."/>
            <person name="Yamada T."/>
            <person name="Mori H."/>
            <person name="Tajima N."/>
            <person name="Moriyama T."/>
            <person name="Ikeuchi M."/>
            <person name="Watanabe M."/>
            <person name="Wada H."/>
            <person name="Kobayashi K."/>
            <person name="Saito M."/>
            <person name="Masuda T."/>
            <person name="Sasaki-Sekimoto Y."/>
            <person name="Mashiguchi K."/>
            <person name="Awai K."/>
            <person name="Shimojima M."/>
            <person name="Masuda S."/>
            <person name="Iwai M."/>
            <person name="Nobusawa T."/>
            <person name="Narise T."/>
            <person name="Kondo S."/>
            <person name="Saito H."/>
            <person name="Sato R."/>
            <person name="Murakawa M."/>
            <person name="Ihara Y."/>
            <person name="Oshima-Yamada Y."/>
            <person name="Ohtaka K."/>
            <person name="Satoh M."/>
            <person name="Sonobe K."/>
            <person name="Ishii M."/>
            <person name="Ohtani R."/>
            <person name="Kanamori-Sato M."/>
            <person name="Honoki R."/>
            <person name="Miyazaki D."/>
            <person name="Mochizuki H."/>
            <person name="Umetsu J."/>
            <person name="Higashi K."/>
            <person name="Shibata D."/>
            <person name="Kamiya Y."/>
            <person name="Sato N."/>
            <person name="Nakamura Y."/>
            <person name="Tabata S."/>
            <person name="Ida S."/>
            <person name="Kurokawa K."/>
            <person name="Ohta H."/>
        </authorList>
    </citation>
    <scope>NUCLEOTIDE SEQUENCE [LARGE SCALE GENOMIC DNA]</scope>
    <source>
        <strain evidence="3 4">NIES-2285</strain>
    </source>
</reference>
<feature type="domain" description="DCD" evidence="2">
    <location>
        <begin position="1"/>
        <end position="105"/>
    </location>
</feature>